<keyword evidence="9 10" id="KW-0238">DNA-binding</keyword>
<dbReference type="PROSITE" id="PS51192">
    <property type="entry name" value="HELICASE_ATP_BIND_1"/>
    <property type="match status" value="1"/>
</dbReference>
<evidence type="ECO:0000256" key="1">
    <source>
        <dbReference type="ARBA" id="ARBA00000851"/>
    </source>
</evidence>
<dbReference type="InterPro" id="IPR021810">
    <property type="entry name" value="T1RH-like_C"/>
</dbReference>
<proteinExistence type="inferred from homology"/>
<dbReference type="AlphaFoldDB" id="A0A317F9E9"/>
<keyword evidence="6" id="KW-0255">Endonuclease</keyword>
<keyword evidence="8 10" id="KW-0067">ATP-binding</keyword>
<dbReference type="SMART" id="SM00487">
    <property type="entry name" value="DEXDc"/>
    <property type="match status" value="1"/>
</dbReference>
<dbReference type="Gene3D" id="3.40.50.300">
    <property type="entry name" value="P-loop containing nucleotide triphosphate hydrolases"/>
    <property type="match status" value="3"/>
</dbReference>
<keyword evidence="13" id="KW-1185">Reference proteome</keyword>
<dbReference type="GO" id="GO:0004386">
    <property type="term" value="F:helicase activity"/>
    <property type="evidence" value="ECO:0007669"/>
    <property type="project" value="UniProtKB-KW"/>
</dbReference>
<keyword evidence="12" id="KW-0347">Helicase</keyword>
<keyword evidence="3" id="KW-0540">Nuclease</keyword>
<dbReference type="PANTHER" id="PTHR30195:SF15">
    <property type="entry name" value="TYPE I RESTRICTION ENZYME HINDI ENDONUCLEASE SUBUNIT"/>
    <property type="match status" value="1"/>
</dbReference>
<evidence type="ECO:0000313" key="13">
    <source>
        <dbReference type="Proteomes" id="UP000245765"/>
    </source>
</evidence>
<comment type="function">
    <text evidence="10">Subunit R is required for both nuclease and ATPase activities, but not for modification.</text>
</comment>
<dbReference type="RefSeq" id="WP_109873040.1">
    <property type="nucleotide sequence ID" value="NZ_QGNA01000006.1"/>
</dbReference>
<evidence type="ECO:0000256" key="5">
    <source>
        <dbReference type="ARBA" id="ARBA00022747"/>
    </source>
</evidence>
<comment type="catalytic activity">
    <reaction evidence="1 10">
        <text>Endonucleolytic cleavage of DNA to give random double-stranded fragments with terminal 5'-phosphates, ATP is simultaneously hydrolyzed.</text>
        <dbReference type="EC" id="3.1.21.3"/>
    </reaction>
</comment>
<evidence type="ECO:0000256" key="4">
    <source>
        <dbReference type="ARBA" id="ARBA00022741"/>
    </source>
</evidence>
<dbReference type="CDD" id="cd22332">
    <property type="entry name" value="HsdR_N"/>
    <property type="match status" value="1"/>
</dbReference>
<organism evidence="12 13">
    <name type="scientific">Falsiroseomonas bella</name>
    <dbReference type="NCBI Taxonomy" id="2184016"/>
    <lineage>
        <taxon>Bacteria</taxon>
        <taxon>Pseudomonadati</taxon>
        <taxon>Pseudomonadota</taxon>
        <taxon>Alphaproteobacteria</taxon>
        <taxon>Acetobacterales</taxon>
        <taxon>Roseomonadaceae</taxon>
        <taxon>Falsiroseomonas</taxon>
    </lineage>
</organism>
<protein>
    <recommendedName>
        <fullName evidence="10">Type I restriction enzyme endonuclease subunit</fullName>
        <shortName evidence="10">R protein</shortName>
        <ecNumber evidence="10">3.1.21.3</ecNumber>
    </recommendedName>
</protein>
<dbReference type="InterPro" id="IPR004473">
    <property type="entry name" value="Restrct_endonuc_typeI_HsdR"/>
</dbReference>
<evidence type="ECO:0000256" key="10">
    <source>
        <dbReference type="RuleBase" id="RU364115"/>
    </source>
</evidence>
<evidence type="ECO:0000256" key="7">
    <source>
        <dbReference type="ARBA" id="ARBA00022801"/>
    </source>
</evidence>
<evidence type="ECO:0000256" key="8">
    <source>
        <dbReference type="ARBA" id="ARBA00022840"/>
    </source>
</evidence>
<dbReference type="InterPro" id="IPR051268">
    <property type="entry name" value="Type-I_R_enzyme_R_subunit"/>
</dbReference>
<dbReference type="Pfam" id="PF22679">
    <property type="entry name" value="T1R_D3-like"/>
    <property type="match status" value="1"/>
</dbReference>
<dbReference type="CDD" id="cd18800">
    <property type="entry name" value="SF2_C_EcoR124I-like"/>
    <property type="match status" value="1"/>
</dbReference>
<gene>
    <name evidence="12" type="ORF">DFH01_23930</name>
</gene>
<dbReference type="Gene3D" id="3.90.1570.50">
    <property type="match status" value="1"/>
</dbReference>
<dbReference type="GO" id="GO:0005524">
    <property type="term" value="F:ATP binding"/>
    <property type="evidence" value="ECO:0007669"/>
    <property type="project" value="UniProtKB-KW"/>
</dbReference>
<dbReference type="SUPFAM" id="SSF52540">
    <property type="entry name" value="P-loop containing nucleoside triphosphate hydrolases"/>
    <property type="match status" value="2"/>
</dbReference>
<name>A0A317F9E9_9PROT</name>
<dbReference type="InterPro" id="IPR040980">
    <property type="entry name" value="SWI2_SNF2"/>
</dbReference>
<accession>A0A317F9E9</accession>
<dbReference type="CDD" id="cd18030">
    <property type="entry name" value="DEXHc_RE_I_HsdR"/>
    <property type="match status" value="1"/>
</dbReference>
<evidence type="ECO:0000256" key="3">
    <source>
        <dbReference type="ARBA" id="ARBA00022722"/>
    </source>
</evidence>
<comment type="subunit">
    <text evidence="10">The type I restriction/modification system is composed of three polypeptides R, M and S.</text>
</comment>
<dbReference type="EMBL" id="QGNA01000006">
    <property type="protein sequence ID" value="PWS34589.1"/>
    <property type="molecule type" value="Genomic_DNA"/>
</dbReference>
<reference evidence="13" key="1">
    <citation type="submission" date="2018-05" db="EMBL/GenBank/DDBJ databases">
        <authorList>
            <person name="Du Z."/>
            <person name="Wang X."/>
        </authorList>
    </citation>
    <scope>NUCLEOTIDE SEQUENCE [LARGE SCALE GENOMIC DNA]</scope>
    <source>
        <strain evidence="13">CQN31</strain>
    </source>
</reference>
<evidence type="ECO:0000256" key="6">
    <source>
        <dbReference type="ARBA" id="ARBA00022759"/>
    </source>
</evidence>
<sequence length="1055" mass="116497">MPSIAESHVEEAALAWLAELGFAVCSGLEIGPDGARPERAAYGDVTLVGRLQAAIARLNPALPEETQAAVLAKLVQAETPSLIDENRRLHRYLVEGVPVEVRRPDGTIGGEQARLLDFEDPAANDWLAVNQVTVIENKANRRADVVVYVNGLPLGVMELKKPGDENATLDGAFNQLQTYKAQIPSLFRTNAVLVVSDGLEARVGSLTADRERFMPWRTVTGEDLAPKGNPELETVLKGVFEKRRFLSLLKYYVVFGDADGKVAKILAGYHQFHAVRHAVARTLAATSPKGDRKVGVIWHTQGSGKSLLMAFYAGQIVKHPAMENPTLVVLTDRNDLDDQLFGTFSMCRDLLRQTPQQATDRQELRRLLDRPSGGVIFTTLQKFAPEPGSTDYPLLTDRRNVVVIADEAHRSQYGFRAKVARATGDLSYGFAKYLRDALPNASFIGFTGTPIEKEDVNTPAVFGSYIDVYDISRAVEDGATVPIYYESRLARIELDPDEKPKIDAEIAELTEDEAESEQERLKRRWASVEALVGSEKRLALVAEDLVRHFEDRVAALDGKGMIVCMSRRICVALYDAIIKLRPAWHSEDDEAGTIKVVMTGAASDPAAWQPHIGKRPRARREMLAKRAKDPKDPLKLVIVRDMWLTGFDAPCMHTMYVDKPMQGHGLMQAIARVNRVFRDKPAGLVVDYIGVAQNLKSALGQYSGRDQEQTGIDEAEAVRVLQERYEIVRAMFRPDMAGGFDYRPALTAETPPGQRLAIMAGAIEWILTLQQEEAARETSEDGKKRAHRRYADGVLALSKAFALAAASDLAREIREEVGFFQAIRAALVKSTAGGGRSAAERELAIQQIVSRAIVSTEILDIMRAAGLESPDISILSDEFLAEVRQMEKRNLAIEALKKLINGEVRSQAQRNVTQSKAFTERLEAAIARYHSNALTTAQVLEELIQIAKDIRAARARGEETGLTEEEIAFYDALAENESARQAMGEPALRVIAHELVASIRGSVSVDWVHREAARARIRVLVKRILRKYGYPPDLQDAAVQTVLQQAEALSAAWAA</sequence>
<comment type="similarity">
    <text evidence="2 10">Belongs to the HsdR family.</text>
</comment>
<keyword evidence="7 10" id="KW-0378">Hydrolase</keyword>
<dbReference type="GO" id="GO:0009307">
    <property type="term" value="P:DNA restriction-modification system"/>
    <property type="evidence" value="ECO:0007669"/>
    <property type="project" value="UniProtKB-KW"/>
</dbReference>
<feature type="domain" description="Helicase ATP-binding" evidence="11">
    <location>
        <begin position="286"/>
        <end position="468"/>
    </location>
</feature>
<dbReference type="GO" id="GO:0009035">
    <property type="term" value="F:type I site-specific deoxyribonuclease activity"/>
    <property type="evidence" value="ECO:0007669"/>
    <property type="project" value="UniProtKB-EC"/>
</dbReference>
<dbReference type="InterPro" id="IPR007409">
    <property type="entry name" value="Restrct_endonuc_type1_HsdR_N"/>
</dbReference>
<dbReference type="InterPro" id="IPR027417">
    <property type="entry name" value="P-loop_NTPase"/>
</dbReference>
<dbReference type="GO" id="GO:0003677">
    <property type="term" value="F:DNA binding"/>
    <property type="evidence" value="ECO:0007669"/>
    <property type="project" value="UniProtKB-KW"/>
</dbReference>
<keyword evidence="4 10" id="KW-0547">Nucleotide-binding</keyword>
<evidence type="ECO:0000259" key="11">
    <source>
        <dbReference type="PROSITE" id="PS51192"/>
    </source>
</evidence>
<dbReference type="Pfam" id="PF04313">
    <property type="entry name" value="HSDR_N"/>
    <property type="match status" value="1"/>
</dbReference>
<evidence type="ECO:0000256" key="9">
    <source>
        <dbReference type="ARBA" id="ARBA00023125"/>
    </source>
</evidence>
<dbReference type="Pfam" id="PF18766">
    <property type="entry name" value="SWI2_SNF2"/>
    <property type="match status" value="1"/>
</dbReference>
<dbReference type="PANTHER" id="PTHR30195">
    <property type="entry name" value="TYPE I SITE-SPECIFIC DEOXYRIBONUCLEASE PROTEIN SUBUNIT M AND R"/>
    <property type="match status" value="1"/>
</dbReference>
<dbReference type="EC" id="3.1.21.3" evidence="10"/>
<comment type="caution">
    <text evidence="12">The sequence shown here is derived from an EMBL/GenBank/DDBJ whole genome shotgun (WGS) entry which is preliminary data.</text>
</comment>
<evidence type="ECO:0000313" key="12">
    <source>
        <dbReference type="EMBL" id="PWS34589.1"/>
    </source>
</evidence>
<dbReference type="InterPro" id="IPR014001">
    <property type="entry name" value="Helicase_ATP-bd"/>
</dbReference>
<keyword evidence="5 10" id="KW-0680">Restriction system</keyword>
<dbReference type="Proteomes" id="UP000245765">
    <property type="component" value="Unassembled WGS sequence"/>
</dbReference>
<dbReference type="NCBIfam" id="TIGR00348">
    <property type="entry name" value="hsdR"/>
    <property type="match status" value="1"/>
</dbReference>
<evidence type="ECO:0000256" key="2">
    <source>
        <dbReference type="ARBA" id="ARBA00008598"/>
    </source>
</evidence>
<dbReference type="OrthoDB" id="9758243at2"/>
<dbReference type="Pfam" id="PF11867">
    <property type="entry name" value="T1RH-like_C"/>
    <property type="match status" value="1"/>
</dbReference>
<dbReference type="InterPro" id="IPR055180">
    <property type="entry name" value="HsdR_RecA-like_helicase_dom_2"/>
</dbReference>